<dbReference type="AlphaFoldDB" id="A0AAD4XMI3"/>
<name>A0AAD4XMI3_9MAGN</name>
<sequence>MMAPKTRKQKKSGGSHVSIGVDIVCDILSRLPVKTLLRFKCVSKQWLSLIQHDSYFIDLHHTRSKSSPCFLFAMAVPQDSDIWNYYLLEIICEERSIVPRIFSRNTVVGFDPSFFVRYLKPVNGLLCVVEFLGIRIYNISTRKLTPLIITIDHLSRRPVFQFGFDPATKEHKVICIWTSNDKLDGKGLACLGCQVLTLGENSTWRMTNEGVPDNYHIKEDASVYANGSIYWITAEFMNSEEKVIVAFDVGHEKFRKVTVPKFITLDYDLHNPAIKLLEMNDRLALLYRLRAGNSVKLWLLDGTGGIGSCIQAWTELI</sequence>
<organism evidence="2 3">
    <name type="scientific">Papaver atlanticum</name>
    <dbReference type="NCBI Taxonomy" id="357466"/>
    <lineage>
        <taxon>Eukaryota</taxon>
        <taxon>Viridiplantae</taxon>
        <taxon>Streptophyta</taxon>
        <taxon>Embryophyta</taxon>
        <taxon>Tracheophyta</taxon>
        <taxon>Spermatophyta</taxon>
        <taxon>Magnoliopsida</taxon>
        <taxon>Ranunculales</taxon>
        <taxon>Papaveraceae</taxon>
        <taxon>Papaveroideae</taxon>
        <taxon>Papaver</taxon>
    </lineage>
</organism>
<dbReference type="PANTHER" id="PTHR31111">
    <property type="entry name" value="BNAA05G37150D PROTEIN-RELATED"/>
    <property type="match status" value="1"/>
</dbReference>
<feature type="domain" description="F-box" evidence="1">
    <location>
        <begin position="19"/>
        <end position="59"/>
    </location>
</feature>
<dbReference type="EMBL" id="JAJJMB010008071">
    <property type="protein sequence ID" value="KAI3926005.1"/>
    <property type="molecule type" value="Genomic_DNA"/>
</dbReference>
<dbReference type="Pfam" id="PF00646">
    <property type="entry name" value="F-box"/>
    <property type="match status" value="1"/>
</dbReference>
<dbReference type="InterPro" id="IPR001810">
    <property type="entry name" value="F-box_dom"/>
</dbReference>
<dbReference type="Pfam" id="PF08268">
    <property type="entry name" value="FBA_3"/>
    <property type="match status" value="1"/>
</dbReference>
<dbReference type="PANTHER" id="PTHR31111:SF138">
    <property type="entry name" value="F-BOX ASSOCIATED DOMAIN-CONTAINING PROTEIN"/>
    <property type="match status" value="1"/>
</dbReference>
<evidence type="ECO:0000313" key="2">
    <source>
        <dbReference type="EMBL" id="KAI3926005.1"/>
    </source>
</evidence>
<accession>A0AAD4XMI3</accession>
<dbReference type="InterPro" id="IPR013187">
    <property type="entry name" value="F-box-assoc_dom_typ3"/>
</dbReference>
<dbReference type="SMART" id="SM00256">
    <property type="entry name" value="FBOX"/>
    <property type="match status" value="1"/>
</dbReference>
<gene>
    <name evidence="2" type="ORF">MKW98_028141</name>
</gene>
<evidence type="ECO:0000313" key="3">
    <source>
        <dbReference type="Proteomes" id="UP001202328"/>
    </source>
</evidence>
<dbReference type="InterPro" id="IPR017451">
    <property type="entry name" value="F-box-assoc_interact_dom"/>
</dbReference>
<dbReference type="CDD" id="cd22157">
    <property type="entry name" value="F-box_AtFBW1-like"/>
    <property type="match status" value="1"/>
</dbReference>
<evidence type="ECO:0000259" key="1">
    <source>
        <dbReference type="SMART" id="SM00256"/>
    </source>
</evidence>
<dbReference type="Proteomes" id="UP001202328">
    <property type="component" value="Unassembled WGS sequence"/>
</dbReference>
<keyword evidence="3" id="KW-1185">Reference proteome</keyword>
<reference evidence="2" key="1">
    <citation type="submission" date="2022-04" db="EMBL/GenBank/DDBJ databases">
        <title>A functionally conserved STORR gene fusion in Papaver species that diverged 16.8 million years ago.</title>
        <authorList>
            <person name="Catania T."/>
        </authorList>
    </citation>
    <scope>NUCLEOTIDE SEQUENCE</scope>
    <source>
        <strain evidence="2">S-188037</strain>
    </source>
</reference>
<dbReference type="SUPFAM" id="SSF81383">
    <property type="entry name" value="F-box domain"/>
    <property type="match status" value="1"/>
</dbReference>
<dbReference type="Gene3D" id="1.20.1280.50">
    <property type="match status" value="1"/>
</dbReference>
<dbReference type="InterPro" id="IPR036047">
    <property type="entry name" value="F-box-like_dom_sf"/>
</dbReference>
<proteinExistence type="predicted"/>
<protein>
    <recommendedName>
        <fullName evidence="1">F-box domain-containing protein</fullName>
    </recommendedName>
</protein>
<dbReference type="NCBIfam" id="TIGR01640">
    <property type="entry name" value="F_box_assoc_1"/>
    <property type="match status" value="1"/>
</dbReference>
<comment type="caution">
    <text evidence="2">The sequence shown here is derived from an EMBL/GenBank/DDBJ whole genome shotgun (WGS) entry which is preliminary data.</text>
</comment>